<evidence type="ECO:0000313" key="2">
    <source>
        <dbReference type="EMBL" id="KAJ8362026.1"/>
    </source>
</evidence>
<organism evidence="2 3">
    <name type="scientific">Aldrovandia affinis</name>
    <dbReference type="NCBI Taxonomy" id="143900"/>
    <lineage>
        <taxon>Eukaryota</taxon>
        <taxon>Metazoa</taxon>
        <taxon>Chordata</taxon>
        <taxon>Craniata</taxon>
        <taxon>Vertebrata</taxon>
        <taxon>Euteleostomi</taxon>
        <taxon>Actinopterygii</taxon>
        <taxon>Neopterygii</taxon>
        <taxon>Teleostei</taxon>
        <taxon>Notacanthiformes</taxon>
        <taxon>Halosauridae</taxon>
        <taxon>Aldrovandia</taxon>
    </lineage>
</organism>
<gene>
    <name evidence="2" type="ORF">AAFF_G00401750</name>
</gene>
<name>A0AAD7VY15_9TELE</name>
<protein>
    <submittedName>
        <fullName evidence="2">Uncharacterized protein</fullName>
    </submittedName>
</protein>
<comment type="caution">
    <text evidence="2">The sequence shown here is derived from an EMBL/GenBank/DDBJ whole genome shotgun (WGS) entry which is preliminary data.</text>
</comment>
<evidence type="ECO:0000256" key="1">
    <source>
        <dbReference type="SAM" id="MobiDB-lite"/>
    </source>
</evidence>
<evidence type="ECO:0000313" key="3">
    <source>
        <dbReference type="Proteomes" id="UP001221898"/>
    </source>
</evidence>
<dbReference type="Proteomes" id="UP001221898">
    <property type="component" value="Unassembled WGS sequence"/>
</dbReference>
<dbReference type="AlphaFoldDB" id="A0AAD7VY15"/>
<feature type="region of interest" description="Disordered" evidence="1">
    <location>
        <begin position="51"/>
        <end position="75"/>
    </location>
</feature>
<sequence length="75" mass="8237">MSACGRRCFFIINGSLIESRGSKAENNQKDFLTEWKYTCCWDLCCAAPTLPLQPSQRPPAGCVDDATVPEPGGQR</sequence>
<keyword evidence="3" id="KW-1185">Reference proteome</keyword>
<dbReference type="EMBL" id="JAINUG010000793">
    <property type="protein sequence ID" value="KAJ8362026.1"/>
    <property type="molecule type" value="Genomic_DNA"/>
</dbReference>
<accession>A0AAD7VY15</accession>
<proteinExistence type="predicted"/>
<feature type="non-terminal residue" evidence="2">
    <location>
        <position position="1"/>
    </location>
</feature>
<reference evidence="2" key="1">
    <citation type="journal article" date="2023" name="Science">
        <title>Genome structures resolve the early diversification of teleost fishes.</title>
        <authorList>
            <person name="Parey E."/>
            <person name="Louis A."/>
            <person name="Montfort J."/>
            <person name="Bouchez O."/>
            <person name="Roques C."/>
            <person name="Iampietro C."/>
            <person name="Lluch J."/>
            <person name="Castinel A."/>
            <person name="Donnadieu C."/>
            <person name="Desvignes T."/>
            <person name="Floi Bucao C."/>
            <person name="Jouanno E."/>
            <person name="Wen M."/>
            <person name="Mejri S."/>
            <person name="Dirks R."/>
            <person name="Jansen H."/>
            <person name="Henkel C."/>
            <person name="Chen W.J."/>
            <person name="Zahm M."/>
            <person name="Cabau C."/>
            <person name="Klopp C."/>
            <person name="Thompson A.W."/>
            <person name="Robinson-Rechavi M."/>
            <person name="Braasch I."/>
            <person name="Lecointre G."/>
            <person name="Bobe J."/>
            <person name="Postlethwait J.H."/>
            <person name="Berthelot C."/>
            <person name="Roest Crollius H."/>
            <person name="Guiguen Y."/>
        </authorList>
    </citation>
    <scope>NUCLEOTIDE SEQUENCE</scope>
    <source>
        <strain evidence="2">NC1722</strain>
    </source>
</reference>